<evidence type="ECO:0000313" key="2">
    <source>
        <dbReference type="EMBL" id="POG78249.1"/>
    </source>
</evidence>
<gene>
    <name evidence="2" type="ORF">GLOIN_2v1540463</name>
</gene>
<keyword evidence="1" id="KW-1133">Transmembrane helix</keyword>
<keyword evidence="1" id="KW-0812">Transmembrane</keyword>
<reference evidence="2 3" key="1">
    <citation type="journal article" date="2013" name="Proc. Natl. Acad. Sci. U.S.A.">
        <title>Genome of an arbuscular mycorrhizal fungus provides insight into the oldest plant symbiosis.</title>
        <authorList>
            <person name="Tisserant E."/>
            <person name="Malbreil M."/>
            <person name="Kuo A."/>
            <person name="Kohler A."/>
            <person name="Symeonidi A."/>
            <person name="Balestrini R."/>
            <person name="Charron P."/>
            <person name="Duensing N."/>
            <person name="Frei Dit Frey N."/>
            <person name="Gianinazzi-Pearson V."/>
            <person name="Gilbert L.B."/>
            <person name="Handa Y."/>
            <person name="Herr J.R."/>
            <person name="Hijri M."/>
            <person name="Koul R."/>
            <person name="Kawaguchi M."/>
            <person name="Krajinski F."/>
            <person name="Lammers P.J."/>
            <person name="Masclaux F.G."/>
            <person name="Murat C."/>
            <person name="Morin E."/>
            <person name="Ndikumana S."/>
            <person name="Pagni M."/>
            <person name="Petitpierre D."/>
            <person name="Requena N."/>
            <person name="Rosikiewicz P."/>
            <person name="Riley R."/>
            <person name="Saito K."/>
            <person name="San Clemente H."/>
            <person name="Shapiro H."/>
            <person name="van Tuinen D."/>
            <person name="Becard G."/>
            <person name="Bonfante P."/>
            <person name="Paszkowski U."/>
            <person name="Shachar-Hill Y.Y."/>
            <person name="Tuskan G.A."/>
            <person name="Young P.W."/>
            <person name="Sanders I.R."/>
            <person name="Henrissat B."/>
            <person name="Rensing S.A."/>
            <person name="Grigoriev I.V."/>
            <person name="Corradi N."/>
            <person name="Roux C."/>
            <person name="Martin F."/>
        </authorList>
    </citation>
    <scope>NUCLEOTIDE SEQUENCE [LARGE SCALE GENOMIC DNA]</scope>
    <source>
        <strain evidence="2 3">DAOM 197198</strain>
    </source>
</reference>
<dbReference type="Proteomes" id="UP000018888">
    <property type="component" value="Unassembled WGS sequence"/>
</dbReference>
<evidence type="ECO:0000256" key="1">
    <source>
        <dbReference type="SAM" id="Phobius"/>
    </source>
</evidence>
<reference evidence="2 3" key="2">
    <citation type="journal article" date="2018" name="New Phytol.">
        <title>High intraspecific genome diversity in the model arbuscular mycorrhizal symbiont Rhizophagus irregularis.</title>
        <authorList>
            <person name="Chen E.C.H."/>
            <person name="Morin E."/>
            <person name="Beaudet D."/>
            <person name="Noel J."/>
            <person name="Yildirir G."/>
            <person name="Ndikumana S."/>
            <person name="Charron P."/>
            <person name="St-Onge C."/>
            <person name="Giorgi J."/>
            <person name="Kruger M."/>
            <person name="Marton T."/>
            <person name="Ropars J."/>
            <person name="Grigoriev I.V."/>
            <person name="Hainaut M."/>
            <person name="Henrissat B."/>
            <person name="Roux C."/>
            <person name="Martin F."/>
            <person name="Corradi N."/>
        </authorList>
    </citation>
    <scope>NUCLEOTIDE SEQUENCE [LARGE SCALE GENOMIC DNA]</scope>
    <source>
        <strain evidence="2 3">DAOM 197198</strain>
    </source>
</reference>
<dbReference type="AlphaFoldDB" id="A0A2P4QKR6"/>
<evidence type="ECO:0000313" key="3">
    <source>
        <dbReference type="Proteomes" id="UP000018888"/>
    </source>
</evidence>
<sequence>MNFHYLRTTITSSMKHTIFFFISFIIKTFSTMPITIKFFFTFFAYNNAIFLIFYSSLIFIQIIIRCLKNDFVIICFISYCHNFLK</sequence>
<feature type="transmembrane region" description="Helical" evidence="1">
    <location>
        <begin position="42"/>
        <end position="64"/>
    </location>
</feature>
<organism evidence="2 3">
    <name type="scientific">Rhizophagus irregularis (strain DAOM 181602 / DAOM 197198 / MUCL 43194)</name>
    <name type="common">Arbuscular mycorrhizal fungus</name>
    <name type="synonym">Glomus intraradices</name>
    <dbReference type="NCBI Taxonomy" id="747089"/>
    <lineage>
        <taxon>Eukaryota</taxon>
        <taxon>Fungi</taxon>
        <taxon>Fungi incertae sedis</taxon>
        <taxon>Mucoromycota</taxon>
        <taxon>Glomeromycotina</taxon>
        <taxon>Glomeromycetes</taxon>
        <taxon>Glomerales</taxon>
        <taxon>Glomeraceae</taxon>
        <taxon>Rhizophagus</taxon>
    </lineage>
</organism>
<name>A0A2P4QKR6_RHIID</name>
<proteinExistence type="predicted"/>
<dbReference type="EMBL" id="AUPC02000034">
    <property type="protein sequence ID" value="POG78249.1"/>
    <property type="molecule type" value="Genomic_DNA"/>
</dbReference>
<keyword evidence="1" id="KW-0472">Membrane</keyword>
<feature type="transmembrane region" description="Helical" evidence="1">
    <location>
        <begin position="17"/>
        <end position="36"/>
    </location>
</feature>
<comment type="caution">
    <text evidence="2">The sequence shown here is derived from an EMBL/GenBank/DDBJ whole genome shotgun (WGS) entry which is preliminary data.</text>
</comment>
<keyword evidence="3" id="KW-1185">Reference proteome</keyword>
<protein>
    <submittedName>
        <fullName evidence="2">Uncharacterized protein</fullName>
    </submittedName>
</protein>
<accession>A0A2P4QKR6</accession>